<evidence type="ECO:0000313" key="12">
    <source>
        <dbReference type="Ensembl" id="ENSMAMP00000015125.2"/>
    </source>
</evidence>
<feature type="domain" description="Ig-like" evidence="11">
    <location>
        <begin position="46"/>
        <end position="157"/>
    </location>
</feature>
<accession>A0A3Q3S0Z5</accession>
<dbReference type="AlphaFoldDB" id="A0A3Q3S0Z5"/>
<evidence type="ECO:0000256" key="1">
    <source>
        <dbReference type="ARBA" id="ARBA00004251"/>
    </source>
</evidence>
<sequence length="167" mass="18761">MVLLSSDPVSAQTSPALDGILITIRTHLHTPVPGPKGRVDLLHLDPLTSGLCLFLCSSDITAEPGQNVTLTCRAPSSSEIRAVEWTRPGLDPDHVFAHVYQDGSDRPEEQHEFYRNRTEMKKDLLKIGDFSLTLKHPTVRDTDTYACRVYKEERVLREKQVELKVKG</sequence>
<proteinExistence type="predicted"/>
<dbReference type="InterPro" id="IPR051713">
    <property type="entry name" value="T-cell_Activation_Regulation"/>
</dbReference>
<keyword evidence="7" id="KW-1015">Disulfide bond</keyword>
<evidence type="ECO:0000313" key="13">
    <source>
        <dbReference type="Proteomes" id="UP000261640"/>
    </source>
</evidence>
<dbReference type="GO" id="GO:0042130">
    <property type="term" value="P:negative regulation of T cell proliferation"/>
    <property type="evidence" value="ECO:0007669"/>
    <property type="project" value="TreeGrafter"/>
</dbReference>
<keyword evidence="2" id="KW-1003">Cell membrane</keyword>
<dbReference type="InterPro" id="IPR036179">
    <property type="entry name" value="Ig-like_dom_sf"/>
</dbReference>
<dbReference type="InterPro" id="IPR013783">
    <property type="entry name" value="Ig-like_fold"/>
</dbReference>
<keyword evidence="8" id="KW-0675">Receptor</keyword>
<dbReference type="GO" id="GO:0007166">
    <property type="term" value="P:cell surface receptor signaling pathway"/>
    <property type="evidence" value="ECO:0007669"/>
    <property type="project" value="TreeGrafter"/>
</dbReference>
<dbReference type="InterPro" id="IPR007110">
    <property type="entry name" value="Ig-like_dom"/>
</dbReference>
<dbReference type="GO" id="GO:0042102">
    <property type="term" value="P:positive regulation of T cell proliferation"/>
    <property type="evidence" value="ECO:0007669"/>
    <property type="project" value="TreeGrafter"/>
</dbReference>
<evidence type="ECO:0000256" key="7">
    <source>
        <dbReference type="ARBA" id="ARBA00023157"/>
    </source>
</evidence>
<dbReference type="SMART" id="SM00406">
    <property type="entry name" value="IGv"/>
    <property type="match status" value="1"/>
</dbReference>
<dbReference type="PROSITE" id="PS50835">
    <property type="entry name" value="IG_LIKE"/>
    <property type="match status" value="1"/>
</dbReference>
<dbReference type="SMART" id="SM00409">
    <property type="entry name" value="IG"/>
    <property type="match status" value="1"/>
</dbReference>
<dbReference type="Pfam" id="PF07686">
    <property type="entry name" value="V-set"/>
    <property type="match status" value="1"/>
</dbReference>
<evidence type="ECO:0000256" key="5">
    <source>
        <dbReference type="ARBA" id="ARBA00022989"/>
    </source>
</evidence>
<evidence type="ECO:0000256" key="4">
    <source>
        <dbReference type="ARBA" id="ARBA00022729"/>
    </source>
</evidence>
<dbReference type="PANTHER" id="PTHR25466">
    <property type="entry name" value="T-LYMPHOCYTE ACTIVATION ANTIGEN"/>
    <property type="match status" value="1"/>
</dbReference>
<comment type="subcellular location">
    <subcellularLocation>
        <location evidence="1">Cell membrane</location>
        <topology evidence="1">Single-pass type I membrane protein</topology>
    </subcellularLocation>
</comment>
<keyword evidence="5" id="KW-1133">Transmembrane helix</keyword>
<keyword evidence="9" id="KW-0325">Glycoprotein</keyword>
<dbReference type="SUPFAM" id="SSF48726">
    <property type="entry name" value="Immunoglobulin"/>
    <property type="match status" value="1"/>
</dbReference>
<evidence type="ECO:0000259" key="11">
    <source>
        <dbReference type="PROSITE" id="PS50835"/>
    </source>
</evidence>
<dbReference type="InterPro" id="IPR003599">
    <property type="entry name" value="Ig_sub"/>
</dbReference>
<dbReference type="PANTHER" id="PTHR25466:SF14">
    <property type="entry name" value="BUTYROPHILIN SUBFAMILY 2 MEMBER A2-LIKE-RELATED"/>
    <property type="match status" value="1"/>
</dbReference>
<dbReference type="GO" id="GO:0009897">
    <property type="term" value="C:external side of plasma membrane"/>
    <property type="evidence" value="ECO:0007669"/>
    <property type="project" value="TreeGrafter"/>
</dbReference>
<dbReference type="Proteomes" id="UP000261640">
    <property type="component" value="Unplaced"/>
</dbReference>
<keyword evidence="6" id="KW-0472">Membrane</keyword>
<evidence type="ECO:0000256" key="2">
    <source>
        <dbReference type="ARBA" id="ARBA00022475"/>
    </source>
</evidence>
<dbReference type="GeneTree" id="ENSGT00940000177038"/>
<dbReference type="GO" id="GO:0071222">
    <property type="term" value="P:cellular response to lipopolysaccharide"/>
    <property type="evidence" value="ECO:0007669"/>
    <property type="project" value="TreeGrafter"/>
</dbReference>
<name>A0A3Q3S0Z5_9TELE</name>
<evidence type="ECO:0000256" key="3">
    <source>
        <dbReference type="ARBA" id="ARBA00022692"/>
    </source>
</evidence>
<protein>
    <recommendedName>
        <fullName evidence="11">Ig-like domain-containing protein</fullName>
    </recommendedName>
</protein>
<evidence type="ECO:0000256" key="6">
    <source>
        <dbReference type="ARBA" id="ARBA00023136"/>
    </source>
</evidence>
<keyword evidence="13" id="KW-1185">Reference proteome</keyword>
<evidence type="ECO:0000256" key="10">
    <source>
        <dbReference type="ARBA" id="ARBA00023319"/>
    </source>
</evidence>
<keyword evidence="10" id="KW-0393">Immunoglobulin domain</keyword>
<dbReference type="InterPro" id="IPR013106">
    <property type="entry name" value="Ig_V-set"/>
</dbReference>
<dbReference type="Gene3D" id="2.60.40.10">
    <property type="entry name" value="Immunoglobulins"/>
    <property type="match status" value="1"/>
</dbReference>
<evidence type="ECO:0000256" key="8">
    <source>
        <dbReference type="ARBA" id="ARBA00023170"/>
    </source>
</evidence>
<dbReference type="GO" id="GO:0006955">
    <property type="term" value="P:immune response"/>
    <property type="evidence" value="ECO:0007669"/>
    <property type="project" value="TreeGrafter"/>
</dbReference>
<keyword evidence="4" id="KW-0732">Signal</keyword>
<reference evidence="12" key="1">
    <citation type="submission" date="2025-08" db="UniProtKB">
        <authorList>
            <consortium name="Ensembl"/>
        </authorList>
    </citation>
    <scope>IDENTIFICATION</scope>
</reference>
<reference evidence="12" key="2">
    <citation type="submission" date="2025-09" db="UniProtKB">
        <authorList>
            <consortium name="Ensembl"/>
        </authorList>
    </citation>
    <scope>IDENTIFICATION</scope>
</reference>
<organism evidence="12 13">
    <name type="scientific">Mastacembelus armatus</name>
    <name type="common">zig-zag eel</name>
    <dbReference type="NCBI Taxonomy" id="205130"/>
    <lineage>
        <taxon>Eukaryota</taxon>
        <taxon>Metazoa</taxon>
        <taxon>Chordata</taxon>
        <taxon>Craniata</taxon>
        <taxon>Vertebrata</taxon>
        <taxon>Euteleostomi</taxon>
        <taxon>Actinopterygii</taxon>
        <taxon>Neopterygii</taxon>
        <taxon>Teleostei</taxon>
        <taxon>Neoteleostei</taxon>
        <taxon>Acanthomorphata</taxon>
        <taxon>Anabantaria</taxon>
        <taxon>Synbranchiformes</taxon>
        <taxon>Mastacembelidae</taxon>
        <taxon>Mastacembelus</taxon>
    </lineage>
</organism>
<dbReference type="Ensembl" id="ENSMAMT00000015544.2">
    <property type="protein sequence ID" value="ENSMAMP00000015125.2"/>
    <property type="gene ID" value="ENSMAMG00000010260.2"/>
</dbReference>
<dbReference type="InParanoid" id="A0A3Q3S0Z5"/>
<dbReference type="GO" id="GO:0031295">
    <property type="term" value="P:T cell costimulation"/>
    <property type="evidence" value="ECO:0007669"/>
    <property type="project" value="TreeGrafter"/>
</dbReference>
<keyword evidence="3" id="KW-0812">Transmembrane</keyword>
<evidence type="ECO:0000256" key="9">
    <source>
        <dbReference type="ARBA" id="ARBA00023180"/>
    </source>
</evidence>